<dbReference type="RefSeq" id="WP_110683984.1">
    <property type="nucleotide sequence ID" value="NZ_QJRX01000011.1"/>
</dbReference>
<accession>A0A2V4KJQ5</accession>
<comment type="caution">
    <text evidence="2">The sequence shown here is derived from an EMBL/GenBank/DDBJ whole genome shotgun (WGS) entry which is preliminary data.</text>
</comment>
<evidence type="ECO:0000313" key="3">
    <source>
        <dbReference type="Proteomes" id="UP000248146"/>
    </source>
</evidence>
<protein>
    <recommendedName>
        <fullName evidence="4">DUF1501 domain-containing protein</fullName>
    </recommendedName>
</protein>
<evidence type="ECO:0008006" key="4">
    <source>
        <dbReference type="Google" id="ProtNLM"/>
    </source>
</evidence>
<keyword evidence="1" id="KW-0732">Signal</keyword>
<dbReference type="PANTHER" id="PTHR43737">
    <property type="entry name" value="BLL7424 PROTEIN"/>
    <property type="match status" value="1"/>
</dbReference>
<name>A0A2V4KJQ5_AQUAC</name>
<dbReference type="InterPro" id="IPR006311">
    <property type="entry name" value="TAT_signal"/>
</dbReference>
<dbReference type="InterPro" id="IPR010869">
    <property type="entry name" value="DUF1501"/>
</dbReference>
<dbReference type="Proteomes" id="UP000248146">
    <property type="component" value="Unassembled WGS sequence"/>
</dbReference>
<sequence length="443" mass="47898">MVISRRQLLRMMAACSAMPFAGRLAPAHASSGDYKALICIFLFGGNDSFNTLVPSQSGEYAAYKASRGNMAVAQADLHGNDWADQAGRRVALHKSMPHLNQLLLDGRAAIVSNVGPVMPAASNGFPYGVPRLFSHNDQQMQWMTAAYDRRLEKGWAGKLGDILSNPGGLPLNYTVDGNNILQLGNSSSPFIMSSINGISSYVNFYNANWPNEVSRRAAFERILAEQYPRGTAEYAAGLQRSMRLSRTLGDAFALSANIYDSLFQGGAHGALSRQLLQVVRLLHAQSALNMSRQIFFVSLGGFDTHDHQLYKHPLLLGQLDAALQGLTQALDAMGLADKVTTFTASEFGRSLVSNGDGTDHGWGGHHFVIGDAVRPGLYGQLPDLTLGSPDDVGGGRIIPSLPTEQYFTALLEWFGISKVGLETIFPSLAASNVVTDFNSFMFC</sequence>
<gene>
    <name evidence="2" type="ORF">DMO17_18655</name>
</gene>
<evidence type="ECO:0000256" key="1">
    <source>
        <dbReference type="SAM" id="SignalP"/>
    </source>
</evidence>
<dbReference type="OrthoDB" id="9779968at2"/>
<dbReference type="PANTHER" id="PTHR43737:SF1">
    <property type="entry name" value="DUF1501 DOMAIN-CONTAINING PROTEIN"/>
    <property type="match status" value="1"/>
</dbReference>
<feature type="chain" id="PRO_5016047546" description="DUF1501 domain-containing protein" evidence="1">
    <location>
        <begin position="30"/>
        <end position="443"/>
    </location>
</feature>
<dbReference type="PROSITE" id="PS51318">
    <property type="entry name" value="TAT"/>
    <property type="match status" value="1"/>
</dbReference>
<evidence type="ECO:0000313" key="2">
    <source>
        <dbReference type="EMBL" id="PYC20219.1"/>
    </source>
</evidence>
<dbReference type="AlphaFoldDB" id="A0A2V4KJQ5"/>
<dbReference type="Pfam" id="PF07394">
    <property type="entry name" value="DUF1501"/>
    <property type="match status" value="1"/>
</dbReference>
<reference evidence="2 3" key="1">
    <citation type="submission" date="2018-06" db="EMBL/GenBank/DDBJ databases">
        <title>Pseudomonas diversity within urban Lake Michigan freshwaters.</title>
        <authorList>
            <person name="Batrich M."/>
            <person name="Hatzopoulos T."/>
            <person name="Putonti C."/>
        </authorList>
    </citation>
    <scope>NUCLEOTIDE SEQUENCE [LARGE SCALE GENOMIC DNA]</scope>
    <source>
        <strain evidence="2 3">MB-090714</strain>
    </source>
</reference>
<proteinExistence type="predicted"/>
<organism evidence="2 3">
    <name type="scientific">Aquipseudomonas alcaligenes</name>
    <name type="common">Pseudomonas alcaligenes</name>
    <dbReference type="NCBI Taxonomy" id="43263"/>
    <lineage>
        <taxon>Bacteria</taxon>
        <taxon>Pseudomonadati</taxon>
        <taxon>Pseudomonadota</taxon>
        <taxon>Gammaproteobacteria</taxon>
        <taxon>Pseudomonadales</taxon>
        <taxon>Pseudomonadaceae</taxon>
        <taxon>Aquipseudomonas</taxon>
    </lineage>
</organism>
<feature type="signal peptide" evidence="1">
    <location>
        <begin position="1"/>
        <end position="29"/>
    </location>
</feature>
<dbReference type="EMBL" id="QJRX01000011">
    <property type="protein sequence ID" value="PYC20219.1"/>
    <property type="molecule type" value="Genomic_DNA"/>
</dbReference>